<dbReference type="InterPro" id="IPR045336">
    <property type="entry name" value="MmgE_PrpD_N"/>
</dbReference>
<dbReference type="InterPro" id="IPR005656">
    <property type="entry name" value="MmgE_PrpD"/>
</dbReference>
<evidence type="ECO:0000259" key="2">
    <source>
        <dbReference type="Pfam" id="PF03972"/>
    </source>
</evidence>
<dbReference type="Pfam" id="PF19305">
    <property type="entry name" value="MmgE_PrpD_C"/>
    <property type="match status" value="1"/>
</dbReference>
<gene>
    <name evidence="4" type="ORF">PG997_000557</name>
</gene>
<organism evidence="4 5">
    <name type="scientific">Apiospora hydei</name>
    <dbReference type="NCBI Taxonomy" id="1337664"/>
    <lineage>
        <taxon>Eukaryota</taxon>
        <taxon>Fungi</taxon>
        <taxon>Dikarya</taxon>
        <taxon>Ascomycota</taxon>
        <taxon>Pezizomycotina</taxon>
        <taxon>Sordariomycetes</taxon>
        <taxon>Xylariomycetidae</taxon>
        <taxon>Amphisphaeriales</taxon>
        <taxon>Apiosporaceae</taxon>
        <taxon>Apiospora</taxon>
    </lineage>
</organism>
<dbReference type="Proteomes" id="UP001433268">
    <property type="component" value="Unassembled WGS sequence"/>
</dbReference>
<dbReference type="Pfam" id="PF03972">
    <property type="entry name" value="MmgE_PrpD_N"/>
    <property type="match status" value="1"/>
</dbReference>
<reference evidence="4 5" key="1">
    <citation type="submission" date="2023-01" db="EMBL/GenBank/DDBJ databases">
        <title>Analysis of 21 Apiospora genomes using comparative genomics revels a genus with tremendous synthesis potential of carbohydrate active enzymes and secondary metabolites.</title>
        <authorList>
            <person name="Sorensen T."/>
        </authorList>
    </citation>
    <scope>NUCLEOTIDE SEQUENCE [LARGE SCALE GENOMIC DNA]</scope>
    <source>
        <strain evidence="4 5">CBS 114990</strain>
    </source>
</reference>
<dbReference type="EMBL" id="JAQQWN010000002">
    <property type="protein sequence ID" value="KAK8093872.1"/>
    <property type="molecule type" value="Genomic_DNA"/>
</dbReference>
<evidence type="ECO:0000313" key="5">
    <source>
        <dbReference type="Proteomes" id="UP001433268"/>
    </source>
</evidence>
<dbReference type="RefSeq" id="XP_066674645.1">
    <property type="nucleotide sequence ID" value="XM_066804872.1"/>
</dbReference>
<dbReference type="Gene3D" id="3.30.1330.120">
    <property type="entry name" value="2-methylcitrate dehydratase PrpD"/>
    <property type="match status" value="1"/>
</dbReference>
<dbReference type="PANTHER" id="PTHR16943:SF8">
    <property type="entry name" value="2-METHYLCITRATE DEHYDRATASE"/>
    <property type="match status" value="1"/>
</dbReference>
<dbReference type="InterPro" id="IPR042183">
    <property type="entry name" value="MmgE/PrpD_sf_1"/>
</dbReference>
<feature type="domain" description="MmgE/PrpD N-terminal" evidence="2">
    <location>
        <begin position="40"/>
        <end position="223"/>
    </location>
</feature>
<name>A0ABR1XBA9_9PEZI</name>
<protein>
    <submittedName>
        <fullName evidence="4">2-methylcitrate dehydratase PrpD</fullName>
    </submittedName>
</protein>
<dbReference type="InterPro" id="IPR042188">
    <property type="entry name" value="MmgE/PrpD_sf_2"/>
</dbReference>
<keyword evidence="5" id="KW-1185">Reference proteome</keyword>
<evidence type="ECO:0000256" key="1">
    <source>
        <dbReference type="ARBA" id="ARBA00006174"/>
    </source>
</evidence>
<dbReference type="PANTHER" id="PTHR16943">
    <property type="entry name" value="2-METHYLCITRATE DEHYDRATASE-RELATED"/>
    <property type="match status" value="1"/>
</dbReference>
<accession>A0ABR1XBA9</accession>
<dbReference type="Gene3D" id="1.10.4100.10">
    <property type="entry name" value="2-methylcitrate dehydratase PrpD"/>
    <property type="match status" value="1"/>
</dbReference>
<evidence type="ECO:0000259" key="3">
    <source>
        <dbReference type="Pfam" id="PF19305"/>
    </source>
</evidence>
<evidence type="ECO:0000313" key="4">
    <source>
        <dbReference type="EMBL" id="KAK8093872.1"/>
    </source>
</evidence>
<comment type="caution">
    <text evidence="4">The sequence shown here is derived from an EMBL/GenBank/DDBJ whole genome shotgun (WGS) entry which is preliminary data.</text>
</comment>
<comment type="similarity">
    <text evidence="1">Belongs to the PrpD family.</text>
</comment>
<dbReference type="SUPFAM" id="SSF103378">
    <property type="entry name" value="2-methylcitrate dehydratase PrpD"/>
    <property type="match status" value="1"/>
</dbReference>
<dbReference type="GeneID" id="92037932"/>
<feature type="domain" description="MmgE/PrpD C-terminal" evidence="3">
    <location>
        <begin position="255"/>
        <end position="368"/>
    </location>
</feature>
<dbReference type="InterPro" id="IPR045337">
    <property type="entry name" value="MmgE_PrpD_C"/>
</dbReference>
<dbReference type="InterPro" id="IPR036148">
    <property type="entry name" value="MmgE/PrpD_sf"/>
</dbReference>
<sequence length="380" mass="40470">MVVEQSLLGKPASPDEVAEAYIYLVKNTDATGSIVSSNGGPLAATILKGAFIQATELDDYHSSAPLHSAAVVIPTLLAAVQFPSTSNGRGKSQQRVTGLDFLIAAVVGFESGPRAGLALVGPELLTRGWHSGVIFGCPAAALASARLLVLSANQTESAVGIACTQAGGLMSATYKGMIKRVQHAFAARARLFGALPARNGYVGIRKVFERRYGGFLAMFSQGNGADPPYDVRRVVADLGARWEVFGIRVKPHACLGHIVSIPVGLSGPKYAHDGWESFQRPLATTGAQTNVAYSGASQLVDGQMLLEQFADRNLDRDEVRVLVQKTSCYYDARFDRPHFGCGARVAVEFDGGFQVETFLDQPRGYNPRSRTRTSGASFAS</sequence>
<proteinExistence type="inferred from homology"/>